<keyword evidence="2" id="KW-1185">Reference proteome</keyword>
<evidence type="ECO:0000313" key="2">
    <source>
        <dbReference type="Proteomes" id="UP001151760"/>
    </source>
</evidence>
<reference evidence="1" key="2">
    <citation type="submission" date="2022-01" db="EMBL/GenBank/DDBJ databases">
        <authorList>
            <person name="Yamashiro T."/>
            <person name="Shiraishi A."/>
            <person name="Satake H."/>
            <person name="Nakayama K."/>
        </authorList>
    </citation>
    <scope>NUCLEOTIDE SEQUENCE</scope>
</reference>
<dbReference type="EMBL" id="BQNB010014701">
    <property type="protein sequence ID" value="GJT31383.1"/>
    <property type="molecule type" value="Genomic_DNA"/>
</dbReference>
<accession>A0ABQ5CYN0</accession>
<gene>
    <name evidence="1" type="ORF">Tco_0911658</name>
</gene>
<sequence length="150" mass="16948">MTNVVPAPPTDPPNTQDESRVWEILLVPNFKGKREDFRKYHLADAVTLLKRIRKFSIAQDIGARAAIHIFNRISFAIAKGCQDVAITLCEKCSGALHSGIYNRIVRTTATQRIEEKEYKLPRTIGMDDYDDVIGAGDHVDCDLMRTDIFL</sequence>
<proteinExistence type="predicted"/>
<comment type="caution">
    <text evidence="1">The sequence shown here is derived from an EMBL/GenBank/DDBJ whole genome shotgun (WGS) entry which is preliminary data.</text>
</comment>
<evidence type="ECO:0000313" key="1">
    <source>
        <dbReference type="EMBL" id="GJT31383.1"/>
    </source>
</evidence>
<name>A0ABQ5CYN0_9ASTR</name>
<protein>
    <submittedName>
        <fullName evidence="1">Uncharacterized protein</fullName>
    </submittedName>
</protein>
<reference evidence="1" key="1">
    <citation type="journal article" date="2022" name="Int. J. Mol. Sci.">
        <title>Draft Genome of Tanacetum Coccineum: Genomic Comparison of Closely Related Tanacetum-Family Plants.</title>
        <authorList>
            <person name="Yamashiro T."/>
            <person name="Shiraishi A."/>
            <person name="Nakayama K."/>
            <person name="Satake H."/>
        </authorList>
    </citation>
    <scope>NUCLEOTIDE SEQUENCE</scope>
</reference>
<dbReference type="Proteomes" id="UP001151760">
    <property type="component" value="Unassembled WGS sequence"/>
</dbReference>
<organism evidence="1 2">
    <name type="scientific">Tanacetum coccineum</name>
    <dbReference type="NCBI Taxonomy" id="301880"/>
    <lineage>
        <taxon>Eukaryota</taxon>
        <taxon>Viridiplantae</taxon>
        <taxon>Streptophyta</taxon>
        <taxon>Embryophyta</taxon>
        <taxon>Tracheophyta</taxon>
        <taxon>Spermatophyta</taxon>
        <taxon>Magnoliopsida</taxon>
        <taxon>eudicotyledons</taxon>
        <taxon>Gunneridae</taxon>
        <taxon>Pentapetalae</taxon>
        <taxon>asterids</taxon>
        <taxon>campanulids</taxon>
        <taxon>Asterales</taxon>
        <taxon>Asteraceae</taxon>
        <taxon>Asteroideae</taxon>
        <taxon>Anthemideae</taxon>
        <taxon>Anthemidinae</taxon>
        <taxon>Tanacetum</taxon>
    </lineage>
</organism>